<dbReference type="Gene3D" id="3.30.70.20">
    <property type="match status" value="1"/>
</dbReference>
<reference evidence="2" key="1">
    <citation type="journal article" date="2019" name="Int. J. Syst. Evol. Microbiol.">
        <title>The Global Catalogue of Microorganisms (GCM) 10K type strain sequencing project: providing services to taxonomists for standard genome sequencing and annotation.</title>
        <authorList>
            <consortium name="The Broad Institute Genomics Platform"/>
            <consortium name="The Broad Institute Genome Sequencing Center for Infectious Disease"/>
            <person name="Wu L."/>
            <person name="Ma J."/>
        </authorList>
    </citation>
    <scope>NUCLEOTIDE SEQUENCE [LARGE SCALE GENOMIC DNA]</scope>
    <source>
        <strain evidence="2">JCM 14234</strain>
    </source>
</reference>
<sequence>MTLVVDRTTCTGKGVCVYLLDGALTRDEWGYPIVVDTDTIPGRAAVSVAISLCPVGALQWAGKRGAGKRWAGKRWAGK</sequence>
<gene>
    <name evidence="1" type="ORF">GCM10010528_01000</name>
</gene>
<dbReference type="SUPFAM" id="SSF54862">
    <property type="entry name" value="4Fe-4S ferredoxins"/>
    <property type="match status" value="1"/>
</dbReference>
<evidence type="ECO:0000313" key="1">
    <source>
        <dbReference type="EMBL" id="GAA3022689.1"/>
    </source>
</evidence>
<dbReference type="Proteomes" id="UP001501035">
    <property type="component" value="Unassembled WGS sequence"/>
</dbReference>
<name>A0ABP6KS55_9ACTN</name>
<protein>
    <recommendedName>
        <fullName evidence="3">Ferredoxin</fullName>
    </recommendedName>
</protein>
<dbReference type="Pfam" id="PF13459">
    <property type="entry name" value="Fer4_15"/>
    <property type="match status" value="1"/>
</dbReference>
<comment type="caution">
    <text evidence="1">The sequence shown here is derived from an EMBL/GenBank/DDBJ whole genome shotgun (WGS) entry which is preliminary data.</text>
</comment>
<keyword evidence="2" id="KW-1185">Reference proteome</keyword>
<accession>A0ABP6KS55</accession>
<proteinExistence type="predicted"/>
<organism evidence="1 2">
    <name type="scientific">Gordonia defluvii</name>
    <dbReference type="NCBI Taxonomy" id="283718"/>
    <lineage>
        <taxon>Bacteria</taxon>
        <taxon>Bacillati</taxon>
        <taxon>Actinomycetota</taxon>
        <taxon>Actinomycetes</taxon>
        <taxon>Mycobacteriales</taxon>
        <taxon>Gordoniaceae</taxon>
        <taxon>Gordonia</taxon>
    </lineage>
</organism>
<evidence type="ECO:0000313" key="2">
    <source>
        <dbReference type="Proteomes" id="UP001501035"/>
    </source>
</evidence>
<dbReference type="EMBL" id="BAAAVS010000001">
    <property type="protein sequence ID" value="GAA3022689.1"/>
    <property type="molecule type" value="Genomic_DNA"/>
</dbReference>
<evidence type="ECO:0008006" key="3">
    <source>
        <dbReference type="Google" id="ProtNLM"/>
    </source>
</evidence>